<feature type="transmembrane region" description="Helical" evidence="1">
    <location>
        <begin position="129"/>
        <end position="150"/>
    </location>
</feature>
<evidence type="ECO:0008006" key="4">
    <source>
        <dbReference type="Google" id="ProtNLM"/>
    </source>
</evidence>
<dbReference type="AlphaFoldDB" id="A0AAD7V3L6"/>
<dbReference type="RefSeq" id="XP_058343157.1">
    <property type="nucleotide sequence ID" value="XM_058485962.1"/>
</dbReference>
<keyword evidence="1" id="KW-0812">Transmembrane</keyword>
<feature type="transmembrane region" description="Helical" evidence="1">
    <location>
        <begin position="187"/>
        <end position="208"/>
    </location>
</feature>
<dbReference type="PANTHER" id="PTHR34821">
    <property type="entry name" value="INNER MEMBRANE PROTEIN YDCZ"/>
    <property type="match status" value="1"/>
</dbReference>
<comment type="caution">
    <text evidence="2">The sequence shown here is derived from an EMBL/GenBank/DDBJ whole genome shotgun (WGS) entry which is preliminary data.</text>
</comment>
<evidence type="ECO:0000256" key="1">
    <source>
        <dbReference type="SAM" id="Phobius"/>
    </source>
</evidence>
<sequence>MEAVSNHARESSSSTDASTVLDMAGHENPAVVAPNAIDEEKTATTTLKHKIKAFFLGPSFMCTLMLIAAGSAVAFQSGWFLFGLWIVKSENVNLGLMGGDGVSMKSRVIGANATMNHIAGRAFSSVVNFSTGSIACLLFLVIDVVFFRGPAPTITRLKTSPWYSWLGGILGTYYIVINILTVPKHGAGTVLSIFVCAQVIMACLMDHFGLTGISKRKFSVCRCIASLGLIGCVAVITLF</sequence>
<keyword evidence="1" id="KW-1133">Transmembrane helix</keyword>
<keyword evidence="3" id="KW-1185">Reference proteome</keyword>
<reference evidence="2 3" key="1">
    <citation type="submission" date="2023-03" db="EMBL/GenBank/DDBJ databases">
        <title>Genome sequence of Lichtheimia ornata CBS 291.66.</title>
        <authorList>
            <person name="Mohabir J.T."/>
            <person name="Shea T.P."/>
            <person name="Kurbessoian T."/>
            <person name="Berby B."/>
            <person name="Fontaine J."/>
            <person name="Livny J."/>
            <person name="Gnirke A."/>
            <person name="Stajich J.E."/>
            <person name="Cuomo C.A."/>
        </authorList>
    </citation>
    <scope>NUCLEOTIDE SEQUENCE [LARGE SCALE GENOMIC DNA]</scope>
    <source>
        <strain evidence="2">CBS 291.66</strain>
    </source>
</reference>
<feature type="transmembrane region" description="Helical" evidence="1">
    <location>
        <begin position="54"/>
        <end position="87"/>
    </location>
</feature>
<dbReference type="InterPro" id="IPR006750">
    <property type="entry name" value="YdcZ"/>
</dbReference>
<gene>
    <name evidence="2" type="ORF">O0I10_005926</name>
</gene>
<keyword evidence="1" id="KW-0472">Membrane</keyword>
<dbReference type="GO" id="GO:0005886">
    <property type="term" value="C:plasma membrane"/>
    <property type="evidence" value="ECO:0007669"/>
    <property type="project" value="TreeGrafter"/>
</dbReference>
<dbReference type="GeneID" id="83213338"/>
<dbReference type="EMBL" id="JARTCD010000025">
    <property type="protein sequence ID" value="KAJ8658244.1"/>
    <property type="molecule type" value="Genomic_DNA"/>
</dbReference>
<feature type="transmembrane region" description="Helical" evidence="1">
    <location>
        <begin position="220"/>
        <end position="238"/>
    </location>
</feature>
<dbReference type="Proteomes" id="UP001234581">
    <property type="component" value="Unassembled WGS sequence"/>
</dbReference>
<evidence type="ECO:0000313" key="2">
    <source>
        <dbReference type="EMBL" id="KAJ8658244.1"/>
    </source>
</evidence>
<feature type="transmembrane region" description="Helical" evidence="1">
    <location>
        <begin position="162"/>
        <end position="181"/>
    </location>
</feature>
<proteinExistence type="predicted"/>
<dbReference type="PANTHER" id="PTHR34821:SF2">
    <property type="entry name" value="INNER MEMBRANE PROTEIN YDCZ"/>
    <property type="match status" value="1"/>
</dbReference>
<protein>
    <recommendedName>
        <fullName evidence="4">Integral membrane protein</fullName>
    </recommendedName>
</protein>
<name>A0AAD7V3L6_9FUNG</name>
<evidence type="ECO:0000313" key="3">
    <source>
        <dbReference type="Proteomes" id="UP001234581"/>
    </source>
</evidence>
<accession>A0AAD7V3L6</accession>
<dbReference type="Pfam" id="PF04657">
    <property type="entry name" value="DMT_YdcZ"/>
    <property type="match status" value="1"/>
</dbReference>
<organism evidence="2 3">
    <name type="scientific">Lichtheimia ornata</name>
    <dbReference type="NCBI Taxonomy" id="688661"/>
    <lineage>
        <taxon>Eukaryota</taxon>
        <taxon>Fungi</taxon>
        <taxon>Fungi incertae sedis</taxon>
        <taxon>Mucoromycota</taxon>
        <taxon>Mucoromycotina</taxon>
        <taxon>Mucoromycetes</taxon>
        <taxon>Mucorales</taxon>
        <taxon>Lichtheimiaceae</taxon>
        <taxon>Lichtheimia</taxon>
    </lineage>
</organism>